<dbReference type="Pfam" id="PF00534">
    <property type="entry name" value="Glycos_transf_1"/>
    <property type="match status" value="1"/>
</dbReference>
<organism evidence="4">
    <name type="scientific">mine drainage metagenome</name>
    <dbReference type="NCBI Taxonomy" id="410659"/>
    <lineage>
        <taxon>unclassified sequences</taxon>
        <taxon>metagenomes</taxon>
        <taxon>ecological metagenomes</taxon>
    </lineage>
</organism>
<feature type="domain" description="Glycosyl transferase family 1" evidence="2">
    <location>
        <begin position="194"/>
        <end position="351"/>
    </location>
</feature>
<proteinExistence type="predicted"/>
<dbReference type="EMBL" id="MLJW01000282">
    <property type="protein sequence ID" value="OIQ90707.1"/>
    <property type="molecule type" value="Genomic_DNA"/>
</dbReference>
<dbReference type="Pfam" id="PF13439">
    <property type="entry name" value="Glyco_transf_4"/>
    <property type="match status" value="1"/>
</dbReference>
<accession>A0A1J5RMF5</accession>
<gene>
    <name evidence="4" type="primary">mfpsA_5</name>
    <name evidence="4" type="ORF">GALL_273710</name>
</gene>
<dbReference type="GO" id="GO:0103011">
    <property type="term" value="F:mannosylfructose-phosphate synthase activity"/>
    <property type="evidence" value="ECO:0007669"/>
    <property type="project" value="UniProtKB-EC"/>
</dbReference>
<evidence type="ECO:0000256" key="1">
    <source>
        <dbReference type="ARBA" id="ARBA00022679"/>
    </source>
</evidence>
<protein>
    <submittedName>
        <fullName evidence="4">Mannosylfructose-phosphate synthase</fullName>
        <ecNumber evidence="4">2.4.1.246</ecNumber>
    </submittedName>
</protein>
<dbReference type="PANTHER" id="PTHR46401:SF2">
    <property type="entry name" value="GLYCOSYLTRANSFERASE WBBK-RELATED"/>
    <property type="match status" value="1"/>
</dbReference>
<comment type="caution">
    <text evidence="4">The sequence shown here is derived from an EMBL/GenBank/DDBJ whole genome shotgun (WGS) entry which is preliminary data.</text>
</comment>
<dbReference type="AlphaFoldDB" id="A0A1J5RMF5"/>
<sequence length="378" mass="40838">MIVAIDATSIGSHLGGDETLVRGLVSGLASTARPDDAVLVLAAAGATLPRCVGEHPAFAVERVARRAGPVHFAVDLPRWLFSLADRHGRPDVVVTNTHAPLRSPSPVALVVPDLSFLHLPDAYPLATRLRLRLLVRRQVRSAGVVLTISEFCRQDLIASYRLASDAVSVVPLTIDEPRPVPADVRAALRERGVREPYLLYLGNLHPRKNVPRAIRAFLSIRRTTPELASYQFVIAGRRWFGGDDEHAAAAGSPEGAVLFLDRVDDDEREALLRDAEALVYLSTFEGFGLPPLEAMARDTPVLASTATAMPEVCGDAALLVDPLDDEAVEEGMRRVLVDASLRDRLVRAGRLRVAHYAVSTTGAALREALAPVADRRGP</sequence>
<keyword evidence="4" id="KW-0328">Glycosyltransferase</keyword>
<dbReference type="CDD" id="cd03809">
    <property type="entry name" value="GT4_MtfB-like"/>
    <property type="match status" value="1"/>
</dbReference>
<name>A0A1J5RMF5_9ZZZZ</name>
<dbReference type="SUPFAM" id="SSF53756">
    <property type="entry name" value="UDP-Glycosyltransferase/glycogen phosphorylase"/>
    <property type="match status" value="1"/>
</dbReference>
<evidence type="ECO:0000259" key="2">
    <source>
        <dbReference type="Pfam" id="PF00534"/>
    </source>
</evidence>
<keyword evidence="1 4" id="KW-0808">Transferase</keyword>
<dbReference type="GO" id="GO:0009103">
    <property type="term" value="P:lipopolysaccharide biosynthetic process"/>
    <property type="evidence" value="ECO:0007669"/>
    <property type="project" value="TreeGrafter"/>
</dbReference>
<feature type="domain" description="Glycosyltransferase subfamily 4-like N-terminal" evidence="3">
    <location>
        <begin position="15"/>
        <end position="175"/>
    </location>
</feature>
<dbReference type="InterPro" id="IPR001296">
    <property type="entry name" value="Glyco_trans_1"/>
</dbReference>
<evidence type="ECO:0000259" key="3">
    <source>
        <dbReference type="Pfam" id="PF13439"/>
    </source>
</evidence>
<dbReference type="EC" id="2.4.1.246" evidence="4"/>
<evidence type="ECO:0000313" key="4">
    <source>
        <dbReference type="EMBL" id="OIQ90707.1"/>
    </source>
</evidence>
<dbReference type="Gene3D" id="3.40.50.2000">
    <property type="entry name" value="Glycogen Phosphorylase B"/>
    <property type="match status" value="2"/>
</dbReference>
<reference evidence="4" key="1">
    <citation type="submission" date="2016-10" db="EMBL/GenBank/DDBJ databases">
        <title>Sequence of Gallionella enrichment culture.</title>
        <authorList>
            <person name="Poehlein A."/>
            <person name="Muehling M."/>
            <person name="Daniel R."/>
        </authorList>
    </citation>
    <scope>NUCLEOTIDE SEQUENCE</scope>
</reference>
<dbReference type="PANTHER" id="PTHR46401">
    <property type="entry name" value="GLYCOSYLTRANSFERASE WBBK-RELATED"/>
    <property type="match status" value="1"/>
</dbReference>
<dbReference type="InterPro" id="IPR028098">
    <property type="entry name" value="Glyco_trans_4-like_N"/>
</dbReference>